<keyword evidence="3" id="KW-1185">Reference proteome</keyword>
<keyword evidence="1" id="KW-0812">Transmembrane</keyword>
<accession>A0A3N4LNV7</accession>
<dbReference type="EMBL" id="ML121552">
    <property type="protein sequence ID" value="RPB22351.1"/>
    <property type="molecule type" value="Genomic_DNA"/>
</dbReference>
<gene>
    <name evidence="2" type="ORF">L211DRAFT_334564</name>
</gene>
<sequence>MLSAGSLISWVILYWDLLLLISPIISMYLVPIVSFCTFSYLLSICYLFSLNIRLYWLQAYPTWPRLYACNEVHL</sequence>
<feature type="transmembrane region" description="Helical" evidence="1">
    <location>
        <begin position="32"/>
        <end position="56"/>
    </location>
</feature>
<keyword evidence="1" id="KW-0472">Membrane</keyword>
<protein>
    <submittedName>
        <fullName evidence="2">Uncharacterized protein</fullName>
    </submittedName>
</protein>
<feature type="transmembrane region" description="Helical" evidence="1">
    <location>
        <begin position="7"/>
        <end position="26"/>
    </location>
</feature>
<evidence type="ECO:0000313" key="3">
    <source>
        <dbReference type="Proteomes" id="UP000267821"/>
    </source>
</evidence>
<name>A0A3N4LNV7_9PEZI</name>
<evidence type="ECO:0000256" key="1">
    <source>
        <dbReference type="SAM" id="Phobius"/>
    </source>
</evidence>
<proteinExistence type="predicted"/>
<dbReference type="Proteomes" id="UP000267821">
    <property type="component" value="Unassembled WGS sequence"/>
</dbReference>
<organism evidence="2 3">
    <name type="scientific">Terfezia boudieri ATCC MYA-4762</name>
    <dbReference type="NCBI Taxonomy" id="1051890"/>
    <lineage>
        <taxon>Eukaryota</taxon>
        <taxon>Fungi</taxon>
        <taxon>Dikarya</taxon>
        <taxon>Ascomycota</taxon>
        <taxon>Pezizomycotina</taxon>
        <taxon>Pezizomycetes</taxon>
        <taxon>Pezizales</taxon>
        <taxon>Pezizaceae</taxon>
        <taxon>Terfezia</taxon>
    </lineage>
</organism>
<keyword evidence="1" id="KW-1133">Transmembrane helix</keyword>
<evidence type="ECO:0000313" key="2">
    <source>
        <dbReference type="EMBL" id="RPB22351.1"/>
    </source>
</evidence>
<reference evidence="2 3" key="1">
    <citation type="journal article" date="2018" name="Nat. Ecol. Evol.">
        <title>Pezizomycetes genomes reveal the molecular basis of ectomycorrhizal truffle lifestyle.</title>
        <authorList>
            <person name="Murat C."/>
            <person name="Payen T."/>
            <person name="Noel B."/>
            <person name="Kuo A."/>
            <person name="Morin E."/>
            <person name="Chen J."/>
            <person name="Kohler A."/>
            <person name="Krizsan K."/>
            <person name="Balestrini R."/>
            <person name="Da Silva C."/>
            <person name="Montanini B."/>
            <person name="Hainaut M."/>
            <person name="Levati E."/>
            <person name="Barry K.W."/>
            <person name="Belfiori B."/>
            <person name="Cichocki N."/>
            <person name="Clum A."/>
            <person name="Dockter R.B."/>
            <person name="Fauchery L."/>
            <person name="Guy J."/>
            <person name="Iotti M."/>
            <person name="Le Tacon F."/>
            <person name="Lindquist E.A."/>
            <person name="Lipzen A."/>
            <person name="Malagnac F."/>
            <person name="Mello A."/>
            <person name="Molinier V."/>
            <person name="Miyauchi S."/>
            <person name="Poulain J."/>
            <person name="Riccioni C."/>
            <person name="Rubini A."/>
            <person name="Sitrit Y."/>
            <person name="Splivallo R."/>
            <person name="Traeger S."/>
            <person name="Wang M."/>
            <person name="Zifcakova L."/>
            <person name="Wipf D."/>
            <person name="Zambonelli A."/>
            <person name="Paolocci F."/>
            <person name="Nowrousian M."/>
            <person name="Ottonello S."/>
            <person name="Baldrian P."/>
            <person name="Spatafora J.W."/>
            <person name="Henrissat B."/>
            <person name="Nagy L.G."/>
            <person name="Aury J.M."/>
            <person name="Wincker P."/>
            <person name="Grigoriev I.V."/>
            <person name="Bonfante P."/>
            <person name="Martin F.M."/>
        </authorList>
    </citation>
    <scope>NUCLEOTIDE SEQUENCE [LARGE SCALE GENOMIC DNA]</scope>
    <source>
        <strain evidence="2 3">ATCC MYA-4762</strain>
    </source>
</reference>
<dbReference type="AlphaFoldDB" id="A0A3N4LNV7"/>
<dbReference type="InParanoid" id="A0A3N4LNV7"/>